<proteinExistence type="predicted"/>
<dbReference type="PANTHER" id="PTHR11439:SF486">
    <property type="entry name" value="RLK (RECEPTOR-LIKE KINASE) PROTEIN, PUTATIVE-RELATED"/>
    <property type="match status" value="1"/>
</dbReference>
<evidence type="ECO:0008006" key="3">
    <source>
        <dbReference type="Google" id="ProtNLM"/>
    </source>
</evidence>
<keyword evidence="2" id="KW-1185">Reference proteome</keyword>
<sequence length="78" mass="9416">MWLQRLMRELKMPVEEPVMMFCDNQSTISIAKNPVRHDRKKHVEIDRHFIKEKIEALPRKKFEDLRSKLGLINIYKPA</sequence>
<dbReference type="OrthoDB" id="850529at2759"/>
<evidence type="ECO:0000313" key="1">
    <source>
        <dbReference type="EMBL" id="KZV13932.1"/>
    </source>
</evidence>
<dbReference type="PANTHER" id="PTHR11439">
    <property type="entry name" value="GAG-POL-RELATED RETROTRANSPOSON"/>
    <property type="match status" value="1"/>
</dbReference>
<dbReference type="Proteomes" id="UP000250235">
    <property type="component" value="Unassembled WGS sequence"/>
</dbReference>
<name>A0A2Z7A553_9LAMI</name>
<organism evidence="1 2">
    <name type="scientific">Dorcoceras hygrometricum</name>
    <dbReference type="NCBI Taxonomy" id="472368"/>
    <lineage>
        <taxon>Eukaryota</taxon>
        <taxon>Viridiplantae</taxon>
        <taxon>Streptophyta</taxon>
        <taxon>Embryophyta</taxon>
        <taxon>Tracheophyta</taxon>
        <taxon>Spermatophyta</taxon>
        <taxon>Magnoliopsida</taxon>
        <taxon>eudicotyledons</taxon>
        <taxon>Gunneridae</taxon>
        <taxon>Pentapetalae</taxon>
        <taxon>asterids</taxon>
        <taxon>lamiids</taxon>
        <taxon>Lamiales</taxon>
        <taxon>Gesneriaceae</taxon>
        <taxon>Didymocarpoideae</taxon>
        <taxon>Trichosporeae</taxon>
        <taxon>Loxocarpinae</taxon>
        <taxon>Dorcoceras</taxon>
    </lineage>
</organism>
<dbReference type="EMBL" id="KV023911">
    <property type="protein sequence ID" value="KZV13932.1"/>
    <property type="molecule type" value="Genomic_DNA"/>
</dbReference>
<dbReference type="AlphaFoldDB" id="A0A2Z7A553"/>
<reference evidence="1 2" key="1">
    <citation type="journal article" date="2015" name="Proc. Natl. Acad. Sci. U.S.A.">
        <title>The resurrection genome of Boea hygrometrica: A blueprint for survival of dehydration.</title>
        <authorList>
            <person name="Xiao L."/>
            <person name="Yang G."/>
            <person name="Zhang L."/>
            <person name="Yang X."/>
            <person name="Zhao S."/>
            <person name="Ji Z."/>
            <person name="Zhou Q."/>
            <person name="Hu M."/>
            <person name="Wang Y."/>
            <person name="Chen M."/>
            <person name="Xu Y."/>
            <person name="Jin H."/>
            <person name="Xiao X."/>
            <person name="Hu G."/>
            <person name="Bao F."/>
            <person name="Hu Y."/>
            <person name="Wan P."/>
            <person name="Li L."/>
            <person name="Deng X."/>
            <person name="Kuang T."/>
            <person name="Xiang C."/>
            <person name="Zhu J.K."/>
            <person name="Oliver M.J."/>
            <person name="He Y."/>
        </authorList>
    </citation>
    <scope>NUCLEOTIDE SEQUENCE [LARGE SCALE GENOMIC DNA]</scope>
    <source>
        <strain evidence="2">cv. XS01</strain>
    </source>
</reference>
<accession>A0A2Z7A553</accession>
<dbReference type="CDD" id="cd09272">
    <property type="entry name" value="RNase_HI_RT_Ty1"/>
    <property type="match status" value="1"/>
</dbReference>
<protein>
    <recommendedName>
        <fullName evidence="3">Copia protein</fullName>
    </recommendedName>
</protein>
<evidence type="ECO:0000313" key="2">
    <source>
        <dbReference type="Proteomes" id="UP000250235"/>
    </source>
</evidence>
<gene>
    <name evidence="1" type="ORF">F511_44784</name>
</gene>